<reference evidence="5" key="1">
    <citation type="journal article" date="2019" name="Int. J. Syst. Evol. Microbiol.">
        <title>The Global Catalogue of Microorganisms (GCM) 10K type strain sequencing project: providing services to taxonomists for standard genome sequencing and annotation.</title>
        <authorList>
            <consortium name="The Broad Institute Genomics Platform"/>
            <consortium name="The Broad Institute Genome Sequencing Center for Infectious Disease"/>
            <person name="Wu L."/>
            <person name="Ma J."/>
        </authorList>
    </citation>
    <scope>NUCLEOTIDE SEQUENCE [LARGE SCALE GENOMIC DNA]</scope>
    <source>
        <strain evidence="5">JCM 14560</strain>
    </source>
</reference>
<dbReference type="InterPro" id="IPR005517">
    <property type="entry name" value="Transl_elong_EFG/EF2_IV"/>
</dbReference>
<dbReference type="CDD" id="cd03713">
    <property type="entry name" value="EFG_mtEFG_C"/>
    <property type="match status" value="1"/>
</dbReference>
<dbReference type="SMART" id="SM00889">
    <property type="entry name" value="EFG_IV"/>
    <property type="match status" value="1"/>
</dbReference>
<dbReference type="Proteomes" id="UP001422759">
    <property type="component" value="Unassembled WGS sequence"/>
</dbReference>
<name>A0ABP5L9R4_9ACTN</name>
<dbReference type="InterPro" id="IPR014721">
    <property type="entry name" value="Ribsml_uS5_D2-typ_fold_subgr"/>
</dbReference>
<dbReference type="Pfam" id="PF03764">
    <property type="entry name" value="EFG_IV"/>
    <property type="match status" value="1"/>
</dbReference>
<dbReference type="SUPFAM" id="SSF54980">
    <property type="entry name" value="EF-G C-terminal domain-like"/>
    <property type="match status" value="2"/>
</dbReference>
<evidence type="ECO:0000256" key="2">
    <source>
        <dbReference type="ARBA" id="ARBA00023134"/>
    </source>
</evidence>
<dbReference type="InterPro" id="IPR000640">
    <property type="entry name" value="EFG_V-like"/>
</dbReference>
<dbReference type="EMBL" id="BAAANT010000012">
    <property type="protein sequence ID" value="GAA2141855.1"/>
    <property type="molecule type" value="Genomic_DNA"/>
</dbReference>
<evidence type="ECO:0000259" key="3">
    <source>
        <dbReference type="PROSITE" id="PS51722"/>
    </source>
</evidence>
<gene>
    <name evidence="4" type="ORF">GCM10009760_26440</name>
</gene>
<dbReference type="PANTHER" id="PTHR43261:SF6">
    <property type="entry name" value="ELONGATION FACTOR G-LIKE PROTEIN"/>
    <property type="match status" value="1"/>
</dbReference>
<dbReference type="InterPro" id="IPR005225">
    <property type="entry name" value="Small_GTP-bd"/>
</dbReference>
<dbReference type="InterPro" id="IPR009000">
    <property type="entry name" value="Transl_B-barrel_sf"/>
</dbReference>
<dbReference type="Pfam" id="PF14492">
    <property type="entry name" value="EFG_III"/>
    <property type="match status" value="1"/>
</dbReference>
<dbReference type="NCBIfam" id="NF009381">
    <property type="entry name" value="PRK12740.1-5"/>
    <property type="match status" value="1"/>
</dbReference>
<dbReference type="InterPro" id="IPR035647">
    <property type="entry name" value="EFG_III/V"/>
</dbReference>
<dbReference type="Gene3D" id="3.30.70.870">
    <property type="entry name" value="Elongation Factor G (Translational Gtpase), domain 3"/>
    <property type="match status" value="1"/>
</dbReference>
<keyword evidence="1" id="KW-0547">Nucleotide-binding</keyword>
<dbReference type="PROSITE" id="PS51722">
    <property type="entry name" value="G_TR_2"/>
    <property type="match status" value="1"/>
</dbReference>
<accession>A0ABP5L9R4</accession>
<evidence type="ECO:0000256" key="1">
    <source>
        <dbReference type="ARBA" id="ARBA00022741"/>
    </source>
</evidence>
<dbReference type="Gene3D" id="3.30.70.240">
    <property type="match status" value="1"/>
</dbReference>
<dbReference type="Gene3D" id="2.40.30.10">
    <property type="entry name" value="Translation factors"/>
    <property type="match status" value="1"/>
</dbReference>
<organism evidence="4 5">
    <name type="scientific">Kitasatospora kazusensis</name>
    <dbReference type="NCBI Taxonomy" id="407974"/>
    <lineage>
        <taxon>Bacteria</taxon>
        <taxon>Bacillati</taxon>
        <taxon>Actinomycetota</taxon>
        <taxon>Actinomycetes</taxon>
        <taxon>Kitasatosporales</taxon>
        <taxon>Streptomycetaceae</taxon>
        <taxon>Kitasatospora</taxon>
    </lineage>
</organism>
<dbReference type="InterPro" id="IPR000795">
    <property type="entry name" value="T_Tr_GTP-bd_dom"/>
</dbReference>
<dbReference type="PANTHER" id="PTHR43261">
    <property type="entry name" value="TRANSLATION ELONGATION FACTOR G-RELATED"/>
    <property type="match status" value="1"/>
</dbReference>
<dbReference type="InterPro" id="IPR035649">
    <property type="entry name" value="EFG_V"/>
</dbReference>
<evidence type="ECO:0000313" key="5">
    <source>
        <dbReference type="Proteomes" id="UP001422759"/>
    </source>
</evidence>
<dbReference type="InterPro" id="IPR027417">
    <property type="entry name" value="P-loop_NTPase"/>
</dbReference>
<feature type="domain" description="Tr-type G" evidence="3">
    <location>
        <begin position="18"/>
        <end position="289"/>
    </location>
</feature>
<protein>
    <submittedName>
        <fullName evidence="4">Elongation factor G-like protein EF-G2</fullName>
    </submittedName>
</protein>
<proteinExistence type="predicted"/>
<dbReference type="RefSeq" id="WP_344464297.1">
    <property type="nucleotide sequence ID" value="NZ_BAAANT010000012.1"/>
</dbReference>
<dbReference type="Pfam" id="PF00009">
    <property type="entry name" value="GTP_EFTU"/>
    <property type="match status" value="1"/>
</dbReference>
<evidence type="ECO:0000313" key="4">
    <source>
        <dbReference type="EMBL" id="GAA2141855.1"/>
    </source>
</evidence>
<dbReference type="NCBIfam" id="TIGR00231">
    <property type="entry name" value="small_GTP"/>
    <property type="match status" value="1"/>
</dbReference>
<dbReference type="InterPro" id="IPR041095">
    <property type="entry name" value="EFG_II"/>
</dbReference>
<dbReference type="Gene3D" id="3.30.230.10">
    <property type="match status" value="1"/>
</dbReference>
<dbReference type="Gene3D" id="3.40.50.300">
    <property type="entry name" value="P-loop containing nucleotide triphosphate hydrolases"/>
    <property type="match status" value="1"/>
</dbReference>
<dbReference type="InterPro" id="IPR047872">
    <property type="entry name" value="EFG_IV"/>
</dbReference>
<dbReference type="SUPFAM" id="SSF52540">
    <property type="entry name" value="P-loop containing nucleoside triphosphate hydrolases"/>
    <property type="match status" value="1"/>
</dbReference>
<dbReference type="InterPro" id="IPR020568">
    <property type="entry name" value="Ribosomal_Su5_D2-typ_SF"/>
</dbReference>
<dbReference type="CDD" id="cd01434">
    <property type="entry name" value="EFG_mtEFG1_IV"/>
    <property type="match status" value="1"/>
</dbReference>
<sequence>MADRGTPHAPEPAVGDSAQLRNVVLVGAAGAGKTTLTESLALAAGAVNRAGNVPDGSTVSDYEEIEHRQQRSVQLSVVPVNWRGLRINLLDTPGYADFTGESGAGLRAAEAAVLVVSAADPIGLPTLALWRECRAAGLPTAIALTHLNAAHVRLDETLAACRDAFGDGHPDTVLPLHLPVLQGGRPAGSLELLTGRRYGEPGDLEPALTEAARGQLVEAIAGEDDTLLERYVAGEELDPASLTEALRREFLQGTLHPVLVTAPPPDPAGPAPGAAELLDLIAEAFPTPLERADGLPPGDPEAPAAVQVVHTGEDPYVGRLSLVRIFTGTLRPDTVLHLAGHPDERVTALSIPFGKQQHPVPLGLPGDLVCLARLAAARTGDALYADPAAEPFLEPWPQPEALLPTAVEAHSKADEDRLAQSLGKLSAQDPALRVEQNADTHQLVLWCTGEAHQAVVLDRLASRFGVHVDTVPYQVALRETFSTTASGHGRHVKQSGGHGQFAICDLTVEPLPGGGFEFVDKVVGGAVPRNFVPSVEKGVRAQLAHGVRAGYPLVDVRVTLTDGKAHSVDSSDAAFQTAGSLALREAAANGSIRLLEPVDEVQVLLPDEYQGAVLTDLSARRGHVLGTEPGGPGLSLVRAEVPELELTRYPVELRSLSHGTGHFTRTYVRHALMPASLAAQYSHAS</sequence>
<comment type="caution">
    <text evidence="4">The sequence shown here is derived from an EMBL/GenBank/DDBJ whole genome shotgun (WGS) entry which is preliminary data.</text>
</comment>
<dbReference type="SUPFAM" id="SSF50447">
    <property type="entry name" value="Translation proteins"/>
    <property type="match status" value="1"/>
</dbReference>
<dbReference type="SMART" id="SM00838">
    <property type="entry name" value="EFG_C"/>
    <property type="match status" value="1"/>
</dbReference>
<keyword evidence="5" id="KW-1185">Reference proteome</keyword>
<dbReference type="Pfam" id="PF00679">
    <property type="entry name" value="EFG_C"/>
    <property type="match status" value="1"/>
</dbReference>
<dbReference type="SUPFAM" id="SSF54211">
    <property type="entry name" value="Ribosomal protein S5 domain 2-like"/>
    <property type="match status" value="1"/>
</dbReference>
<keyword evidence="2" id="KW-0342">GTP-binding</keyword>
<dbReference type="PRINTS" id="PR00315">
    <property type="entry name" value="ELONGATNFCT"/>
</dbReference>